<name>A0A3N4R404_9ACTN</name>
<dbReference type="Pfam" id="PF16170">
    <property type="entry name" value="DUF4873"/>
    <property type="match status" value="1"/>
</dbReference>
<dbReference type="AlphaFoldDB" id="A0A3N4R404"/>
<feature type="domain" description="DUF4873" evidence="1">
    <location>
        <begin position="2"/>
        <end position="89"/>
    </location>
</feature>
<evidence type="ECO:0000313" key="3">
    <source>
        <dbReference type="Proteomes" id="UP000266906"/>
    </source>
</evidence>
<accession>A0A3N4R404</accession>
<organism evidence="2 3">
    <name type="scientific">Kitasatospora cineracea</name>
    <dbReference type="NCBI Taxonomy" id="88074"/>
    <lineage>
        <taxon>Bacteria</taxon>
        <taxon>Bacillati</taxon>
        <taxon>Actinomycetota</taxon>
        <taxon>Actinomycetes</taxon>
        <taxon>Kitasatosporales</taxon>
        <taxon>Streptomycetaceae</taxon>
        <taxon>Kitasatospora</taxon>
    </lineage>
</organism>
<gene>
    <name evidence="2" type="ORF">EDD38_7471</name>
</gene>
<reference evidence="2 3" key="1">
    <citation type="submission" date="2018-11" db="EMBL/GenBank/DDBJ databases">
        <title>Sequencing the genomes of 1000 actinobacteria strains.</title>
        <authorList>
            <person name="Klenk H.-P."/>
        </authorList>
    </citation>
    <scope>NUCLEOTIDE SEQUENCE [LARGE SCALE GENOMIC DNA]</scope>
    <source>
        <strain evidence="2 3">DSM 44781</strain>
    </source>
</reference>
<comment type="caution">
    <text evidence="2">The sequence shown here is derived from an EMBL/GenBank/DDBJ whole genome shotgun (WGS) entry which is preliminary data.</text>
</comment>
<protein>
    <submittedName>
        <fullName evidence="2">Uncharacterized protein DUF4873</fullName>
    </submittedName>
</protein>
<dbReference type="Proteomes" id="UP000266906">
    <property type="component" value="Unassembled WGS sequence"/>
</dbReference>
<dbReference type="RefSeq" id="WP_123821675.1">
    <property type="nucleotide sequence ID" value="NZ_RKQG01000004.1"/>
</dbReference>
<evidence type="ECO:0000259" key="1">
    <source>
        <dbReference type="Pfam" id="PF16170"/>
    </source>
</evidence>
<sequence length="89" mass="9322">MDSYTGPATVTASTTTYDVHAELRTYHTGAVRSWAGSLRFDNESDAWVMLTARQAVLALPDGSTGTVIFTGHSVGSTAVRVTGSGPAPY</sequence>
<dbReference type="InterPro" id="IPR032371">
    <property type="entry name" value="DUF4873"/>
</dbReference>
<keyword evidence="3" id="KW-1185">Reference proteome</keyword>
<evidence type="ECO:0000313" key="2">
    <source>
        <dbReference type="EMBL" id="RPE27326.1"/>
    </source>
</evidence>
<proteinExistence type="predicted"/>
<dbReference type="EMBL" id="RKQG01000004">
    <property type="protein sequence ID" value="RPE27326.1"/>
    <property type="molecule type" value="Genomic_DNA"/>
</dbReference>